<feature type="compositionally biased region" description="Basic and acidic residues" evidence="1">
    <location>
        <begin position="237"/>
        <end position="266"/>
    </location>
</feature>
<comment type="caution">
    <text evidence="2">The sequence shown here is derived from an EMBL/GenBank/DDBJ whole genome shotgun (WGS) entry which is preliminary data.</text>
</comment>
<evidence type="ECO:0000313" key="2">
    <source>
        <dbReference type="EMBL" id="CAI3983835.1"/>
    </source>
</evidence>
<evidence type="ECO:0000313" key="4">
    <source>
        <dbReference type="EMBL" id="CAL4771147.1"/>
    </source>
</evidence>
<dbReference type="EMBL" id="CAMXCT020000838">
    <property type="protein sequence ID" value="CAL1137210.1"/>
    <property type="molecule type" value="Genomic_DNA"/>
</dbReference>
<feature type="compositionally biased region" description="Pro residues" evidence="1">
    <location>
        <begin position="214"/>
        <end position="226"/>
    </location>
</feature>
<feature type="compositionally biased region" description="Gly residues" evidence="1">
    <location>
        <begin position="202"/>
        <end position="211"/>
    </location>
</feature>
<name>A0A9P1C2C6_9DINO</name>
<gene>
    <name evidence="2" type="ORF">C1SCF055_LOCUS11414</name>
</gene>
<feature type="compositionally biased region" description="Basic residues" evidence="1">
    <location>
        <begin position="227"/>
        <end position="236"/>
    </location>
</feature>
<evidence type="ECO:0000313" key="3">
    <source>
        <dbReference type="EMBL" id="CAL1137210.1"/>
    </source>
</evidence>
<evidence type="ECO:0000313" key="5">
    <source>
        <dbReference type="Proteomes" id="UP001152797"/>
    </source>
</evidence>
<feature type="region of interest" description="Disordered" evidence="1">
    <location>
        <begin position="143"/>
        <end position="304"/>
    </location>
</feature>
<feature type="compositionally biased region" description="Basic and acidic residues" evidence="1">
    <location>
        <begin position="161"/>
        <end position="177"/>
    </location>
</feature>
<dbReference type="AlphaFoldDB" id="A0A9P1C2C6"/>
<sequence>MDKALDNDPEKSHEFLRGSERLLKAKQANPSLRLTNTFFRETILMAEEEKCGLKAPKRAFLELAQYEKRFGEAPPDKIKTITFRGKKMRGVDVIEEEDVGRYEYIDETAAMLSRNTEMNDADIDIGQNDAIFSNLLRQMTASNGTTEAPDRTPQGTPPNHAPDEAEEARLHADRRESEDEDDVQPFAALFKRLNPEGSGNDNTGGGRGQGGTPKPTPVQKPAPKPKPNVKPRAGRGGKREKTRDQDQQDHDETNETETRQDEDKKNAIPNPNNDDDEADAFSSSGKRQRLGNGDGPLGKPNRTNLESAFDEVANASVSDLSPEDREVMERFQASLSELKELMPTPMDDGKFLAWVKDRSSAFTELKNNISTKQKSLKRRRGQSLTALTTTALKDGLNKLTEECTVLIDLLKKLSNGSASDGKELYDSFVKMADLTVGQEVWKRILKTWSLEVLKLAQWEHFFTEFHSHCQKLLPDSPDYFGSIANLLLLKLVKSVPTSKPITQESIGYLRGFVDFMSTNASLTGSGMDHEDNLASLASMLNFGSALGKKIVDMMVDNAKKRESNAKLLESIEESLQLQLGIARLEKTGLCSHAIDLDAHKEKFTEQHGQLVNDQYVFLSTGTFKALKGPDRENLNKLQGTVKNAGQVIVSAFIHIDLIPYLGQLAASFTEKKAIVEPVLCETSCMCQLQGGVLGSGRTNIMEIFKEFSTFMKELSITADGLFSSESGGIDAAKAQLWIKKWQGQSTSLIKAIQAFEQTPDGSAEPDTVLSATTKGAVDNVDTCVMEIFGSHLVTKAIESSKPCLQLLLEIHAKPDGLTREGMKSFKKSMEEGLLIATAMPEGDKFRDCMEIVAEIVRMAFHRSGPDRDMVESKYALIKAANGCKGRTKDEVTEALQQLVQIAKLEISNELMGEIPLMHGELVEHSFELFAQFQSTFREKLEAAMVEGVALPSEVDSISTMDAINADLLQNRFGIEKSTATSDKVIAMSTLLRDLKQACSFMAVKVSDFLDVHKYEINNRDGLTFLRLGNGVLSH</sequence>
<organism evidence="2">
    <name type="scientific">Cladocopium goreaui</name>
    <dbReference type="NCBI Taxonomy" id="2562237"/>
    <lineage>
        <taxon>Eukaryota</taxon>
        <taxon>Sar</taxon>
        <taxon>Alveolata</taxon>
        <taxon>Dinophyceae</taxon>
        <taxon>Suessiales</taxon>
        <taxon>Symbiodiniaceae</taxon>
        <taxon>Cladocopium</taxon>
    </lineage>
</organism>
<accession>A0A9P1C2C6</accession>
<proteinExistence type="predicted"/>
<dbReference type="EMBL" id="CAMXCT010000838">
    <property type="protein sequence ID" value="CAI3983835.1"/>
    <property type="molecule type" value="Genomic_DNA"/>
</dbReference>
<reference evidence="3" key="2">
    <citation type="submission" date="2024-04" db="EMBL/GenBank/DDBJ databases">
        <authorList>
            <person name="Chen Y."/>
            <person name="Shah S."/>
            <person name="Dougan E. K."/>
            <person name="Thang M."/>
            <person name="Chan C."/>
        </authorList>
    </citation>
    <scope>NUCLEOTIDE SEQUENCE [LARGE SCALE GENOMIC DNA]</scope>
</reference>
<keyword evidence="5" id="KW-1185">Reference proteome</keyword>
<reference evidence="2" key="1">
    <citation type="submission" date="2022-10" db="EMBL/GenBank/DDBJ databases">
        <authorList>
            <person name="Chen Y."/>
            <person name="Dougan E. K."/>
            <person name="Chan C."/>
            <person name="Rhodes N."/>
            <person name="Thang M."/>
        </authorList>
    </citation>
    <scope>NUCLEOTIDE SEQUENCE</scope>
</reference>
<evidence type="ECO:0000256" key="1">
    <source>
        <dbReference type="SAM" id="MobiDB-lite"/>
    </source>
</evidence>
<protein>
    <submittedName>
        <fullName evidence="4">Ubiquitin-like domain-containing protein</fullName>
    </submittedName>
</protein>
<dbReference type="Proteomes" id="UP001152797">
    <property type="component" value="Unassembled WGS sequence"/>
</dbReference>
<dbReference type="OrthoDB" id="424113at2759"/>
<dbReference type="EMBL" id="CAMXCT030000838">
    <property type="protein sequence ID" value="CAL4771147.1"/>
    <property type="molecule type" value="Genomic_DNA"/>
</dbReference>